<evidence type="ECO:0000313" key="1">
    <source>
        <dbReference type="EMBL" id="GMN53818.1"/>
    </source>
</evidence>
<gene>
    <name evidence="1" type="ORF">TIFTF001_022953</name>
</gene>
<comment type="caution">
    <text evidence="1">The sequence shown here is derived from an EMBL/GenBank/DDBJ whole genome shotgun (WGS) entry which is preliminary data.</text>
</comment>
<dbReference type="EMBL" id="BTGU01000048">
    <property type="protein sequence ID" value="GMN53818.1"/>
    <property type="molecule type" value="Genomic_DNA"/>
</dbReference>
<evidence type="ECO:0000313" key="2">
    <source>
        <dbReference type="Proteomes" id="UP001187192"/>
    </source>
</evidence>
<reference evidence="1" key="1">
    <citation type="submission" date="2023-07" db="EMBL/GenBank/DDBJ databases">
        <title>draft genome sequence of fig (Ficus carica).</title>
        <authorList>
            <person name="Takahashi T."/>
            <person name="Nishimura K."/>
        </authorList>
    </citation>
    <scope>NUCLEOTIDE SEQUENCE</scope>
</reference>
<organism evidence="1 2">
    <name type="scientific">Ficus carica</name>
    <name type="common">Common fig</name>
    <dbReference type="NCBI Taxonomy" id="3494"/>
    <lineage>
        <taxon>Eukaryota</taxon>
        <taxon>Viridiplantae</taxon>
        <taxon>Streptophyta</taxon>
        <taxon>Embryophyta</taxon>
        <taxon>Tracheophyta</taxon>
        <taxon>Spermatophyta</taxon>
        <taxon>Magnoliopsida</taxon>
        <taxon>eudicotyledons</taxon>
        <taxon>Gunneridae</taxon>
        <taxon>Pentapetalae</taxon>
        <taxon>rosids</taxon>
        <taxon>fabids</taxon>
        <taxon>Rosales</taxon>
        <taxon>Moraceae</taxon>
        <taxon>Ficeae</taxon>
        <taxon>Ficus</taxon>
    </lineage>
</organism>
<sequence>MKNRKAMEDLKPTSTGRALTLESKGNDECCSHLHKNGRRGIEHEEQDVVYENPTSESSIQQAEKQLGIIKQELSQIEAKLNERMVDVDRYKVKECRWTSLKNAEMGYKTSMDCNKEKLRSLHLALENLDFATTARQGRSSGDTFDKHLIGNELTWLRKKRRVVRAQAKYVEKELKPTKDEHASHLGKQWAELNRKKMETCFSLFKLKGYSENQHRPFIFWQGNAQYFLEAVYLYCETTAVSNRKGLVCRDGIGSEAAICIAKQQLQEKKQHKLKARLGFRVCQQMFLLADKSWILLSSVKTVSYLVKTRLTGNNKEEEEEEDLPDF</sequence>
<proteinExistence type="predicted"/>
<dbReference type="Gramene" id="FCD_00019984-RA">
    <property type="protein sequence ID" value="FCD_00019984-RA:cds"/>
    <property type="gene ID" value="FCD_00019984"/>
</dbReference>
<accession>A0AA88AU47</accession>
<dbReference type="Proteomes" id="UP001187192">
    <property type="component" value="Unassembled WGS sequence"/>
</dbReference>
<dbReference type="AlphaFoldDB" id="A0AA88AU47"/>
<name>A0AA88AU47_FICCA</name>
<keyword evidence="2" id="KW-1185">Reference proteome</keyword>
<protein>
    <submittedName>
        <fullName evidence="1">Uncharacterized protein</fullName>
    </submittedName>
</protein>